<keyword evidence="2" id="KW-1185">Reference proteome</keyword>
<gene>
    <name evidence="1" type="ORF">DFR47_102573</name>
</gene>
<dbReference type="EMBL" id="QNRH01000002">
    <property type="protein sequence ID" value="RBO97784.1"/>
    <property type="molecule type" value="Genomic_DNA"/>
</dbReference>
<proteinExistence type="predicted"/>
<evidence type="ECO:0000313" key="2">
    <source>
        <dbReference type="Proteomes" id="UP000252893"/>
    </source>
</evidence>
<comment type="caution">
    <text evidence="1">The sequence shown here is derived from an EMBL/GenBank/DDBJ whole genome shotgun (WGS) entry which is preliminary data.</text>
</comment>
<evidence type="ECO:0000313" key="1">
    <source>
        <dbReference type="EMBL" id="RBO97784.1"/>
    </source>
</evidence>
<dbReference type="SUPFAM" id="SSF52058">
    <property type="entry name" value="L domain-like"/>
    <property type="match status" value="1"/>
</dbReference>
<dbReference type="AlphaFoldDB" id="A0A366E8I5"/>
<name>A0A366E8I5_9HYPH</name>
<dbReference type="OrthoDB" id="5965518at2"/>
<dbReference type="RefSeq" id="WP_147245516.1">
    <property type="nucleotide sequence ID" value="NZ_JBHEEG010000002.1"/>
</dbReference>
<protein>
    <recommendedName>
        <fullName evidence="3">Leucine rich repeat (LRR) protein</fullName>
    </recommendedName>
</protein>
<sequence>MLDFAHIARTLDTIRSHKDGHLRSIKTIERLPTPDENSWSLEEITQLNLSELPVFKHVNSLYICDCRKLTSLSIIAEKFPQLHNLLIYSSDRLTSLDGLQSLQELQTLTIWPSFSGSISLESFKPLTDITTLRSLVFSGKCIDGSLAPLYGLKHLQHMFLSNNFNWEEFANFERHQPHVNFCWKGGVVYDANPAILQCKKCNKAQAMLTGRGKKLCCPDCDAKRLEKHLRDYSSLSSAH</sequence>
<dbReference type="Gene3D" id="3.80.10.10">
    <property type="entry name" value="Ribonuclease Inhibitor"/>
    <property type="match status" value="1"/>
</dbReference>
<organism evidence="1 2">
    <name type="scientific">Pseudochrobactrum asaccharolyticum</name>
    <dbReference type="NCBI Taxonomy" id="354351"/>
    <lineage>
        <taxon>Bacteria</taxon>
        <taxon>Pseudomonadati</taxon>
        <taxon>Pseudomonadota</taxon>
        <taxon>Alphaproteobacteria</taxon>
        <taxon>Hyphomicrobiales</taxon>
        <taxon>Brucellaceae</taxon>
        <taxon>Pseudochrobactrum</taxon>
    </lineage>
</organism>
<reference evidence="1 2" key="1">
    <citation type="submission" date="2018-06" db="EMBL/GenBank/DDBJ databases">
        <title>Genomic Encyclopedia of Type Strains, Phase IV (KMG-IV): sequencing the most valuable type-strain genomes for metagenomic binning, comparative biology and taxonomic classification.</title>
        <authorList>
            <person name="Goeker M."/>
        </authorList>
    </citation>
    <scope>NUCLEOTIDE SEQUENCE [LARGE SCALE GENOMIC DNA]</scope>
    <source>
        <strain evidence="1 2">DSM 25619</strain>
    </source>
</reference>
<accession>A0A366E8I5</accession>
<dbReference type="Proteomes" id="UP000252893">
    <property type="component" value="Unassembled WGS sequence"/>
</dbReference>
<dbReference type="InterPro" id="IPR032675">
    <property type="entry name" value="LRR_dom_sf"/>
</dbReference>
<evidence type="ECO:0008006" key="3">
    <source>
        <dbReference type="Google" id="ProtNLM"/>
    </source>
</evidence>